<protein>
    <submittedName>
        <fullName evidence="1">Phage-related protein</fullName>
    </submittedName>
</protein>
<dbReference type="KEGG" id="acz:Acaty_c0086"/>
<dbReference type="RefSeq" id="WP_004869841.1">
    <property type="nucleotide sequence ID" value="NZ_CP005986.1"/>
</dbReference>
<sequence>MKDGTLETFVPLTLRRRGVRRLVQHQAEDRDAHDSTLIEGMARAFHWQRLLDSGAMPSGSAIARAEGLHHSVVNELLRLTLLAPDIVEMLMAGRQPRRMSLIWFQRHPLPVDWAAQREIVRRFEEKA</sequence>
<evidence type="ECO:0000313" key="1">
    <source>
        <dbReference type="EMBL" id="AIA53978.1"/>
    </source>
</evidence>
<gene>
    <name evidence="1" type="ORF">Acaty_c0086</name>
</gene>
<name>A0A059ZQZ7_ACICK</name>
<accession>A0A059ZQZ7</accession>
<dbReference type="eggNOG" id="COG1961">
    <property type="taxonomic scope" value="Bacteria"/>
</dbReference>
<evidence type="ECO:0000313" key="2">
    <source>
        <dbReference type="Proteomes" id="UP000005522"/>
    </source>
</evidence>
<dbReference type="HOGENOM" id="CLU_132664_2_0_6"/>
<reference evidence="1 2" key="1">
    <citation type="journal article" date="2009" name="J. Bacteriol.">
        <title>Draft genome sequence of the extremely acidophilic bacterium Acidithiobacillus caldus ATCC 51756 reveals metabolic versatility in the genus Acidithiobacillus.</title>
        <authorList>
            <person name="Valdes J."/>
            <person name="Quatrini R."/>
            <person name="Hallberg K."/>
            <person name="Dopson M."/>
            <person name="Valenzuela P.D."/>
            <person name="Holmes D.S."/>
        </authorList>
    </citation>
    <scope>NUCLEOTIDE SEQUENCE [LARGE SCALE GENOMIC DNA]</scope>
    <source>
        <strain evidence="2">ATCC 51756 / DSM 8584 / KU</strain>
    </source>
</reference>
<dbReference type="SUPFAM" id="SSF109709">
    <property type="entry name" value="KorB DNA-binding domain-like"/>
    <property type="match status" value="1"/>
</dbReference>
<proteinExistence type="predicted"/>
<dbReference type="Proteomes" id="UP000005522">
    <property type="component" value="Chromosome"/>
</dbReference>
<dbReference type="AlphaFoldDB" id="A0A059ZQZ7"/>
<dbReference type="EMBL" id="CP005986">
    <property type="protein sequence ID" value="AIA53978.1"/>
    <property type="molecule type" value="Genomic_DNA"/>
</dbReference>
<organism evidence="1 2">
    <name type="scientific">Acidithiobacillus caldus (strain ATCC 51756 / DSM 8584 / KU)</name>
    <dbReference type="NCBI Taxonomy" id="637389"/>
    <lineage>
        <taxon>Bacteria</taxon>
        <taxon>Pseudomonadati</taxon>
        <taxon>Pseudomonadota</taxon>
        <taxon>Acidithiobacillia</taxon>
        <taxon>Acidithiobacillales</taxon>
        <taxon>Acidithiobacillaceae</taxon>
        <taxon>Acidithiobacillus</taxon>
    </lineage>
</organism>